<evidence type="ECO:0000313" key="10">
    <source>
        <dbReference type="Proteomes" id="UP000240830"/>
    </source>
</evidence>
<dbReference type="AlphaFoldDB" id="A0A2H9TKK7"/>
<protein>
    <recommendedName>
        <fullName evidence="5">Ribose-5-phosphate isomerase</fullName>
        <ecNumber evidence="4">5.3.1.6</ecNumber>
    </recommendedName>
    <alternativeName>
        <fullName evidence="8">D-ribose-5-phosphate ketol-isomerase</fullName>
    </alternativeName>
    <alternativeName>
        <fullName evidence="7">Phosphoriboisomerase</fullName>
    </alternativeName>
</protein>
<organism evidence="9 10">
    <name type="scientific">Paramicrosporidium saccamoebae</name>
    <dbReference type="NCBI Taxonomy" id="1246581"/>
    <lineage>
        <taxon>Eukaryota</taxon>
        <taxon>Fungi</taxon>
        <taxon>Fungi incertae sedis</taxon>
        <taxon>Cryptomycota</taxon>
        <taxon>Cryptomycota incertae sedis</taxon>
        <taxon>Paramicrosporidium</taxon>
    </lineage>
</organism>
<keyword evidence="10" id="KW-1185">Reference proteome</keyword>
<dbReference type="PANTHER" id="PTHR11934">
    <property type="entry name" value="RIBOSE-5-PHOSPHATE ISOMERASE"/>
    <property type="match status" value="1"/>
</dbReference>
<evidence type="ECO:0000256" key="6">
    <source>
        <dbReference type="ARBA" id="ARBA00023235"/>
    </source>
</evidence>
<evidence type="ECO:0000256" key="8">
    <source>
        <dbReference type="ARBA" id="ARBA00032273"/>
    </source>
</evidence>
<evidence type="ECO:0000256" key="1">
    <source>
        <dbReference type="ARBA" id="ARBA00001713"/>
    </source>
</evidence>
<dbReference type="SUPFAM" id="SSF100950">
    <property type="entry name" value="NagB/RpiA/CoA transferase-like"/>
    <property type="match status" value="1"/>
</dbReference>
<evidence type="ECO:0000256" key="4">
    <source>
        <dbReference type="ARBA" id="ARBA00011959"/>
    </source>
</evidence>
<sequence>MKKAVAHAALDELKGFFDQGFTEERPFVFGLGTGSTVAEFWPIFHKYLQTTNQKNVVIIPTSHQSKQLVLSSSCRYPLVEPQQYPTVDCLVDGFDEIELCQGGMLKGGGGAHTLEKLVAQCSKHTIYIGTYEKVGEKLGNREVAIPVEAEHVRFAKAIKAKWDLSLLTWAT</sequence>
<dbReference type="Proteomes" id="UP000240830">
    <property type="component" value="Unassembled WGS sequence"/>
</dbReference>
<evidence type="ECO:0000256" key="7">
    <source>
        <dbReference type="ARBA" id="ARBA00029734"/>
    </source>
</evidence>
<dbReference type="STRING" id="1246581.A0A2H9TKK7"/>
<dbReference type="UniPathway" id="UPA00115">
    <property type="reaction ID" value="UER00412"/>
</dbReference>
<comment type="caution">
    <text evidence="9">The sequence shown here is derived from an EMBL/GenBank/DDBJ whole genome shotgun (WGS) entry which is preliminary data.</text>
</comment>
<dbReference type="EC" id="5.3.1.6" evidence="4"/>
<keyword evidence="6 9" id="KW-0413">Isomerase</keyword>
<evidence type="ECO:0000313" key="9">
    <source>
        <dbReference type="EMBL" id="PJF18282.1"/>
    </source>
</evidence>
<dbReference type="PANTHER" id="PTHR11934:SF0">
    <property type="entry name" value="RIBOSE-5-PHOSPHATE ISOMERASE"/>
    <property type="match status" value="1"/>
</dbReference>
<evidence type="ECO:0000256" key="5">
    <source>
        <dbReference type="ARBA" id="ARBA00019150"/>
    </source>
</evidence>
<dbReference type="InterPro" id="IPR037171">
    <property type="entry name" value="NagB/RpiA_transferase-like"/>
</dbReference>
<evidence type="ECO:0000256" key="2">
    <source>
        <dbReference type="ARBA" id="ARBA00004988"/>
    </source>
</evidence>
<dbReference type="GO" id="GO:0004751">
    <property type="term" value="F:ribose-5-phosphate isomerase activity"/>
    <property type="evidence" value="ECO:0007669"/>
    <property type="project" value="UniProtKB-EC"/>
</dbReference>
<dbReference type="Pfam" id="PF06026">
    <property type="entry name" value="Rib_5-P_isom_A"/>
    <property type="match status" value="1"/>
</dbReference>
<comment type="pathway">
    <text evidence="2">Carbohydrate degradation; pentose phosphate pathway; D-ribose 5-phosphate from D-ribulose 5-phosphate (non-oxidative stage): step 1/1.</text>
</comment>
<dbReference type="EMBL" id="MTSL01000134">
    <property type="protein sequence ID" value="PJF18282.1"/>
    <property type="molecule type" value="Genomic_DNA"/>
</dbReference>
<dbReference type="Gene3D" id="3.40.50.1360">
    <property type="match status" value="1"/>
</dbReference>
<gene>
    <name evidence="9" type="ORF">PSACC_01958</name>
</gene>
<evidence type="ECO:0000256" key="3">
    <source>
        <dbReference type="ARBA" id="ARBA00008088"/>
    </source>
</evidence>
<name>A0A2H9TKK7_9FUNG</name>
<comment type="similarity">
    <text evidence="3">Belongs to the ribose 5-phosphate isomerase family.</text>
</comment>
<dbReference type="GO" id="GO:0009052">
    <property type="term" value="P:pentose-phosphate shunt, non-oxidative branch"/>
    <property type="evidence" value="ECO:0007669"/>
    <property type="project" value="InterPro"/>
</dbReference>
<reference evidence="9 10" key="1">
    <citation type="submission" date="2016-10" db="EMBL/GenBank/DDBJ databases">
        <title>The genome of Paramicrosporidium saccamoebae is the missing link in understanding Cryptomycota and Microsporidia evolution.</title>
        <authorList>
            <person name="Quandt C.A."/>
            <person name="Beaudet D."/>
            <person name="Corsaro D."/>
            <person name="Michel R."/>
            <person name="Corradi N."/>
            <person name="James T."/>
        </authorList>
    </citation>
    <scope>NUCLEOTIDE SEQUENCE [LARGE SCALE GENOMIC DNA]</scope>
    <source>
        <strain evidence="9 10">KSL3</strain>
    </source>
</reference>
<dbReference type="GO" id="GO:0006014">
    <property type="term" value="P:D-ribose metabolic process"/>
    <property type="evidence" value="ECO:0007669"/>
    <property type="project" value="TreeGrafter"/>
</dbReference>
<dbReference type="OrthoDB" id="1555531at2759"/>
<comment type="catalytic activity">
    <reaction evidence="1">
        <text>aldehydo-D-ribose 5-phosphate = D-ribulose 5-phosphate</text>
        <dbReference type="Rhea" id="RHEA:14657"/>
        <dbReference type="ChEBI" id="CHEBI:58121"/>
        <dbReference type="ChEBI" id="CHEBI:58273"/>
        <dbReference type="EC" id="5.3.1.6"/>
    </reaction>
</comment>
<proteinExistence type="inferred from homology"/>
<dbReference type="InterPro" id="IPR004788">
    <property type="entry name" value="Ribose5P_isomerase_type_A"/>
</dbReference>
<dbReference type="GO" id="GO:0005737">
    <property type="term" value="C:cytoplasm"/>
    <property type="evidence" value="ECO:0007669"/>
    <property type="project" value="TreeGrafter"/>
</dbReference>
<accession>A0A2H9TKK7</accession>